<evidence type="ECO:0000259" key="3">
    <source>
        <dbReference type="Pfam" id="PF00171"/>
    </source>
</evidence>
<reference evidence="6 7" key="1">
    <citation type="submission" date="2016-10" db="EMBL/GenBank/DDBJ databases">
        <authorList>
            <person name="Varghese N."/>
            <person name="Submissions S."/>
        </authorList>
    </citation>
    <scope>NUCLEOTIDE SEQUENCE [LARGE SCALE GENOMIC DNA]</scope>
    <source>
        <strain evidence="7">ATCC 20501</strain>
        <strain evidence="5 6">CGMCC 4.3529</strain>
    </source>
</reference>
<dbReference type="EMBL" id="FOME01000006">
    <property type="protein sequence ID" value="SFD74330.1"/>
    <property type="molecule type" value="Genomic_DNA"/>
</dbReference>
<name>A0A1H5WD49_9PSEU</name>
<keyword evidence="6" id="KW-1185">Reference proteome</keyword>
<dbReference type="PROSITE" id="PS00070">
    <property type="entry name" value="ALDEHYDE_DEHYDR_CYS"/>
    <property type="match status" value="1"/>
</dbReference>
<dbReference type="Pfam" id="PF00171">
    <property type="entry name" value="Aldedh"/>
    <property type="match status" value="1"/>
</dbReference>
<evidence type="ECO:0000256" key="2">
    <source>
        <dbReference type="ARBA" id="ARBA00023002"/>
    </source>
</evidence>
<dbReference type="InterPro" id="IPR015590">
    <property type="entry name" value="Aldehyde_DH_dom"/>
</dbReference>
<gene>
    <name evidence="4" type="ORF">SAMN02982929_01140</name>
    <name evidence="5" type="ORF">SAMN05216506_106112</name>
</gene>
<dbReference type="InterPro" id="IPR016161">
    <property type="entry name" value="Ald_DH/histidinol_DH"/>
</dbReference>
<dbReference type="Proteomes" id="UP000199690">
    <property type="component" value="Unassembled WGS sequence"/>
</dbReference>
<dbReference type="AlphaFoldDB" id="A0A1H5WD49"/>
<dbReference type="Proteomes" id="UP000236729">
    <property type="component" value="Unassembled WGS sequence"/>
</dbReference>
<evidence type="ECO:0000256" key="1">
    <source>
        <dbReference type="ARBA" id="ARBA00009986"/>
    </source>
</evidence>
<feature type="domain" description="Aldehyde dehydrogenase" evidence="3">
    <location>
        <begin position="22"/>
        <end position="472"/>
    </location>
</feature>
<dbReference type="InterPro" id="IPR016160">
    <property type="entry name" value="Ald_DH_CS_CYS"/>
</dbReference>
<dbReference type="Gene3D" id="3.40.309.10">
    <property type="entry name" value="Aldehyde Dehydrogenase, Chain A, domain 2"/>
    <property type="match status" value="1"/>
</dbReference>
<dbReference type="PANTHER" id="PTHR11699">
    <property type="entry name" value="ALDEHYDE DEHYDROGENASE-RELATED"/>
    <property type="match status" value="1"/>
</dbReference>
<dbReference type="RefSeq" id="WP_093353229.1">
    <property type="nucleotide sequence ID" value="NZ_FNVB01000002.1"/>
</dbReference>
<evidence type="ECO:0000313" key="4">
    <source>
        <dbReference type="EMBL" id="SEF97121.1"/>
    </source>
</evidence>
<dbReference type="InterPro" id="IPR015657">
    <property type="entry name" value="Aminobutyraldehyde_DH"/>
</dbReference>
<dbReference type="InterPro" id="IPR016163">
    <property type="entry name" value="Ald_DH_C"/>
</dbReference>
<dbReference type="InterPro" id="IPR016162">
    <property type="entry name" value="Ald_DH_N"/>
</dbReference>
<evidence type="ECO:0000313" key="6">
    <source>
        <dbReference type="Proteomes" id="UP000199690"/>
    </source>
</evidence>
<protein>
    <submittedName>
        <fullName evidence="4">Betaine-aldehyde dehydrogenase</fullName>
    </submittedName>
</protein>
<sequence>MTTALELHNYVGGEPVGTLAGETLPLVDPSTGEQYGTSPLTRWMDVDAVMSVASEAFASWSQSTPRQRQQVLLEVADAVEERAEELVLAECRNTGKPWAVVRDEELPRAVDLIRFYAGAARVQEDGTGGEYEPGLTSFTRREPIGVCAQVTSWTHPLLLAVAKWAPALAAGNTVVLKPAETTPVSSALLVEIAGERLPAGVLNLICGDRDSGRAMVAHEVPGMFSITGTVRSGMEVAGSAAADLKRAHLQLGGKAPAVVFDDADVVRAARGIAVAAFGNAGQSCTAASRVLVGSGVYEELVAELVRWAGVMRPGPPQDPDAGFGPLNSLGQLELVQAHLARLPDHAQVLAGGHRRGERGFFHEATVVAGVEQDDELVQNEVLGPVLTVQRFKTEQEAVQLANGVRYGLAASVWTRDHARAMRVSRSLQAGTVWINTHHPLVAEMPHSGFKHSASARDFGRYGLEEYSRIKHVMSALDEGWQY</sequence>
<dbReference type="GO" id="GO:0016620">
    <property type="term" value="F:oxidoreductase activity, acting on the aldehyde or oxo group of donors, NAD or NADP as acceptor"/>
    <property type="evidence" value="ECO:0007669"/>
    <property type="project" value="InterPro"/>
</dbReference>
<keyword evidence="2" id="KW-0560">Oxidoreductase</keyword>
<dbReference type="SUPFAM" id="SSF53720">
    <property type="entry name" value="ALDH-like"/>
    <property type="match status" value="1"/>
</dbReference>
<evidence type="ECO:0000313" key="5">
    <source>
        <dbReference type="EMBL" id="SFD74330.1"/>
    </source>
</evidence>
<reference evidence="4" key="2">
    <citation type="submission" date="2016-10" db="EMBL/GenBank/DDBJ databases">
        <authorList>
            <person name="de Groot N.N."/>
        </authorList>
    </citation>
    <scope>NUCLEOTIDE SEQUENCE [LARGE SCALE GENOMIC DNA]</scope>
    <source>
        <strain evidence="4">ATCC 20501</strain>
    </source>
</reference>
<dbReference type="Gene3D" id="3.40.605.10">
    <property type="entry name" value="Aldehyde Dehydrogenase, Chain A, domain 1"/>
    <property type="match status" value="1"/>
</dbReference>
<organism evidence="4 7">
    <name type="scientific">Saccharopolyspora kobensis</name>
    <dbReference type="NCBI Taxonomy" id="146035"/>
    <lineage>
        <taxon>Bacteria</taxon>
        <taxon>Bacillati</taxon>
        <taxon>Actinomycetota</taxon>
        <taxon>Actinomycetes</taxon>
        <taxon>Pseudonocardiales</taxon>
        <taxon>Pseudonocardiaceae</taxon>
        <taxon>Saccharopolyspora</taxon>
    </lineage>
</organism>
<comment type="similarity">
    <text evidence="1">Belongs to the aldehyde dehydrogenase family.</text>
</comment>
<accession>A0A1I1V204</accession>
<dbReference type="CDD" id="cd07092">
    <property type="entry name" value="ALDH_ABALDH-YdcW"/>
    <property type="match status" value="1"/>
</dbReference>
<dbReference type="EMBL" id="FNVB01000002">
    <property type="protein sequence ID" value="SEF97121.1"/>
    <property type="molecule type" value="Genomic_DNA"/>
</dbReference>
<accession>A0A1H5WD49</accession>
<dbReference type="FunFam" id="3.40.605.10:FF:000007">
    <property type="entry name" value="NAD/NADP-dependent betaine aldehyde dehydrogenase"/>
    <property type="match status" value="1"/>
</dbReference>
<proteinExistence type="inferred from homology"/>
<dbReference type="SMR" id="A0A1H5WD49"/>
<evidence type="ECO:0000313" key="7">
    <source>
        <dbReference type="Proteomes" id="UP000236729"/>
    </source>
</evidence>